<dbReference type="PANTHER" id="PTHR47447">
    <property type="entry name" value="OS03G0856100 PROTEIN"/>
    <property type="match status" value="1"/>
</dbReference>
<gene>
    <name evidence="4" type="ORF">Adt_23864</name>
</gene>
<comment type="similarity">
    <text evidence="1">Belongs to the PPR family. P subfamily.</text>
</comment>
<keyword evidence="2" id="KW-0677">Repeat</keyword>
<name>A0ABD1SDP3_9LAMI</name>
<evidence type="ECO:0000256" key="3">
    <source>
        <dbReference type="PROSITE-ProRule" id="PRU00708"/>
    </source>
</evidence>
<feature type="repeat" description="PPR" evidence="3">
    <location>
        <begin position="187"/>
        <end position="221"/>
    </location>
</feature>
<evidence type="ECO:0000313" key="4">
    <source>
        <dbReference type="EMBL" id="KAL2498314.1"/>
    </source>
</evidence>
<feature type="repeat" description="PPR" evidence="3">
    <location>
        <begin position="931"/>
        <end position="965"/>
    </location>
</feature>
<feature type="repeat" description="PPR" evidence="3">
    <location>
        <begin position="605"/>
        <end position="639"/>
    </location>
</feature>
<feature type="repeat" description="PPR" evidence="3">
    <location>
        <begin position="745"/>
        <end position="779"/>
    </location>
</feature>
<keyword evidence="5" id="KW-1185">Reference proteome</keyword>
<dbReference type="AlphaFoldDB" id="A0ABD1SDP3"/>
<dbReference type="InterPro" id="IPR002885">
    <property type="entry name" value="PPR_rpt"/>
</dbReference>
<proteinExistence type="inferred from homology"/>
<dbReference type="Pfam" id="PF13041">
    <property type="entry name" value="PPR_2"/>
    <property type="match status" value="7"/>
</dbReference>
<dbReference type="SUPFAM" id="SSF81901">
    <property type="entry name" value="HCP-like"/>
    <property type="match status" value="1"/>
</dbReference>
<evidence type="ECO:0000313" key="5">
    <source>
        <dbReference type="Proteomes" id="UP001604336"/>
    </source>
</evidence>
<feature type="repeat" description="PPR" evidence="3">
    <location>
        <begin position="896"/>
        <end position="930"/>
    </location>
</feature>
<dbReference type="InterPro" id="IPR011990">
    <property type="entry name" value="TPR-like_helical_dom_sf"/>
</dbReference>
<feature type="repeat" description="PPR" evidence="3">
    <location>
        <begin position="675"/>
        <end position="709"/>
    </location>
</feature>
<dbReference type="SUPFAM" id="SSF48452">
    <property type="entry name" value="TPR-like"/>
    <property type="match status" value="1"/>
</dbReference>
<feature type="repeat" description="PPR" evidence="3">
    <location>
        <begin position="710"/>
        <end position="744"/>
    </location>
</feature>
<dbReference type="NCBIfam" id="TIGR00756">
    <property type="entry name" value="PPR"/>
    <property type="match status" value="15"/>
</dbReference>
<dbReference type="PANTHER" id="PTHR47447:SF28">
    <property type="entry name" value="PENTACOTRIPEPTIDE-REPEAT REGION OF PRORP DOMAIN-CONTAINING PROTEIN"/>
    <property type="match status" value="1"/>
</dbReference>
<feature type="repeat" description="PPR" evidence="3">
    <location>
        <begin position="255"/>
        <end position="289"/>
    </location>
</feature>
<dbReference type="Pfam" id="PF01535">
    <property type="entry name" value="PPR"/>
    <property type="match status" value="2"/>
</dbReference>
<dbReference type="Proteomes" id="UP001604336">
    <property type="component" value="Unassembled WGS sequence"/>
</dbReference>
<dbReference type="Gene3D" id="1.25.40.10">
    <property type="entry name" value="Tetratricopeptide repeat domain"/>
    <property type="match status" value="8"/>
</dbReference>
<comment type="caution">
    <text evidence="4">The sequence shown here is derived from an EMBL/GenBank/DDBJ whole genome shotgun (WGS) entry which is preliminary data.</text>
</comment>
<protein>
    <submittedName>
        <fullName evidence="4">Pentatricopeptide repeat-containing protein</fullName>
    </submittedName>
</protein>
<dbReference type="Pfam" id="PF12854">
    <property type="entry name" value="PPR_1"/>
    <property type="match status" value="1"/>
</dbReference>
<evidence type="ECO:0000256" key="1">
    <source>
        <dbReference type="ARBA" id="ARBA00007626"/>
    </source>
</evidence>
<feature type="repeat" description="PPR" evidence="3">
    <location>
        <begin position="395"/>
        <end position="429"/>
    </location>
</feature>
<sequence length="1044" mass="119632">MDFWQVFLASSWEKEFVAGGLGGTAGIVADYHLDTLRIGQKNSKTDSAFNARVALERMIFLSKPFKFNHFSRTRRRPFSSFPLRLEPPSPFYSSTSQFTHKDLCFSLADQLISRGLLSSAQKVIQRLISKSAVSEAIMAVDFALIRGMELDLVSYGCFIRKLVTSGEAQMAEALYIDCIVGKGVKPDRVLLNSMVICYCKLGRIDEGKSYFDRLIELKYTPCVGACDAVIRGFCEQDRILEGYDCFTKVSDFKLNYTCYNRLVDRLCFMGYLDEALHVFDVMMDLGVPPTVHLCKLLIFEFCKRGWVEVAESLSLEMESYGLSMDKVMYTYLIYGYCKSRKMKMAMRLFMRMLKVGCEPDNYTYNTLIHGFVHLGLFDKAWVLHNKMVNCGLKPNIVTYQVMISKYCKDQKIDCALMLLNNMLQCNTAPNVHCYTVLISALCKEQRFEEVDILYLQMLDNGIIPDHVLFFTLAKNHPKGDEMHVALKVLQAIATKAYKIELSGVSSFMEHKPTNDVMLEIECLLEEISRSQACLADTAFSIYMIALCMGGDLDPALLCMDKMARLGLLPLLSAYNSLIKCFFQEGLGEDAKSVLEIMQDQGLVPNHTTLSILVNEFCKQGDLPSALDILNQIEERGVKPTVSIYNSILDCLGRQKRIFEARKVFRRMLEFGVDPDETIFVTMINAYSKNGWANEARKLFETMLEYDLRPDSHAYTALITGLVKKNMTEKGCLYLDRMLEEGLKPNVVLYTSLINQFLRKREFEFAFRLVDLMEKSEIEGDLVTYIALVSGVSRNTRRVEGKWYLSHAKSKKAKELMFDLLNQSTILPKENSLKILISSQEEMKFFALRLIQKIKTVPFMPNLYLYNGIISGLCWAGRMQEAYDHLNRMQREGVQPNQVTFTILIDGHIQFGETDLAVELFNKMNASGFDPDQLLYNTLIRGLFKARRLFDALSLSHIMQKRGFSPSKISYENLLSWFCANQSSVNALRICEDMLIHDYVPCKYNLHWLISILRKDNKFDEACFVRDLTLKRRKFESKPIQMFIT</sequence>
<feature type="repeat" description="PPR" evidence="3">
    <location>
        <begin position="325"/>
        <end position="359"/>
    </location>
</feature>
<feature type="repeat" description="PPR" evidence="3">
    <location>
        <begin position="570"/>
        <end position="604"/>
    </location>
</feature>
<organism evidence="4 5">
    <name type="scientific">Abeliophyllum distichum</name>
    <dbReference type="NCBI Taxonomy" id="126358"/>
    <lineage>
        <taxon>Eukaryota</taxon>
        <taxon>Viridiplantae</taxon>
        <taxon>Streptophyta</taxon>
        <taxon>Embryophyta</taxon>
        <taxon>Tracheophyta</taxon>
        <taxon>Spermatophyta</taxon>
        <taxon>Magnoliopsida</taxon>
        <taxon>eudicotyledons</taxon>
        <taxon>Gunneridae</taxon>
        <taxon>Pentapetalae</taxon>
        <taxon>asterids</taxon>
        <taxon>lamiids</taxon>
        <taxon>Lamiales</taxon>
        <taxon>Oleaceae</taxon>
        <taxon>Forsythieae</taxon>
        <taxon>Abeliophyllum</taxon>
    </lineage>
</organism>
<feature type="repeat" description="PPR" evidence="3">
    <location>
        <begin position="861"/>
        <end position="895"/>
    </location>
</feature>
<feature type="repeat" description="PPR" evidence="3">
    <location>
        <begin position="360"/>
        <end position="394"/>
    </location>
</feature>
<evidence type="ECO:0000256" key="2">
    <source>
        <dbReference type="ARBA" id="ARBA00022737"/>
    </source>
</evidence>
<accession>A0ABD1SDP3</accession>
<reference evidence="5" key="1">
    <citation type="submission" date="2024-07" db="EMBL/GenBank/DDBJ databases">
        <title>Two chromosome-level genome assemblies of Korean endemic species Abeliophyllum distichum and Forsythia ovata (Oleaceae).</title>
        <authorList>
            <person name="Jang H."/>
        </authorList>
    </citation>
    <scope>NUCLEOTIDE SEQUENCE [LARGE SCALE GENOMIC DNA]</scope>
</reference>
<feature type="repeat" description="PPR" evidence="3">
    <location>
        <begin position="430"/>
        <end position="464"/>
    </location>
</feature>
<dbReference type="PROSITE" id="PS51375">
    <property type="entry name" value="PPR"/>
    <property type="match status" value="15"/>
</dbReference>
<dbReference type="EMBL" id="JBFOLK010000007">
    <property type="protein sequence ID" value="KAL2498314.1"/>
    <property type="molecule type" value="Genomic_DNA"/>
</dbReference>
<feature type="repeat" description="PPR" evidence="3">
    <location>
        <begin position="640"/>
        <end position="674"/>
    </location>
</feature>